<dbReference type="EMBL" id="LR903255">
    <property type="protein sequence ID" value="CAD7251692.1"/>
    <property type="molecule type" value="Genomic_DNA"/>
</dbReference>
<reference evidence="9" key="1">
    <citation type="submission" date="2020-11" db="EMBL/GenBank/DDBJ databases">
        <authorList>
            <person name="Tran Van P."/>
        </authorList>
    </citation>
    <scope>NUCLEOTIDE SEQUENCE</scope>
</reference>
<protein>
    <recommendedName>
        <fullName evidence="6">Small ribosomal subunit protein bS16m</fullName>
    </recommendedName>
    <alternativeName>
        <fullName evidence="7">28S ribosomal protein S16, mitochondrial</fullName>
    </alternativeName>
</protein>
<proteinExistence type="inferred from homology"/>
<dbReference type="OrthoDB" id="407221at2759"/>
<dbReference type="Proteomes" id="UP000677054">
    <property type="component" value="Unassembled WGS sequence"/>
</dbReference>
<name>A0A7R9ACK5_9CRUS</name>
<evidence type="ECO:0000256" key="7">
    <source>
        <dbReference type="ARBA" id="ARBA00035438"/>
    </source>
</evidence>
<keyword evidence="5" id="KW-0687">Ribonucleoprotein</keyword>
<sequence>MGRSHFVIRMVHQGCANRPFYHLVVHKSHKNQHDPPIEQVGSFDPMLNENNEKLVAVNMERLKFWLGKGAKVSTPCAEVLGIVGVLPIHPRTYMQGWRMRLKDLGLEEELKPPPERLKPYEEATKPVT</sequence>
<organism evidence="9">
    <name type="scientific">Darwinula stevensoni</name>
    <dbReference type="NCBI Taxonomy" id="69355"/>
    <lineage>
        <taxon>Eukaryota</taxon>
        <taxon>Metazoa</taxon>
        <taxon>Ecdysozoa</taxon>
        <taxon>Arthropoda</taxon>
        <taxon>Crustacea</taxon>
        <taxon>Oligostraca</taxon>
        <taxon>Ostracoda</taxon>
        <taxon>Podocopa</taxon>
        <taxon>Podocopida</taxon>
        <taxon>Darwinulocopina</taxon>
        <taxon>Darwinuloidea</taxon>
        <taxon>Darwinulidae</taxon>
        <taxon>Darwinula</taxon>
    </lineage>
</organism>
<gene>
    <name evidence="9" type="ORF">DSTB1V02_LOCUS11454</name>
</gene>
<evidence type="ECO:0000313" key="10">
    <source>
        <dbReference type="Proteomes" id="UP000677054"/>
    </source>
</evidence>
<evidence type="ECO:0000256" key="3">
    <source>
        <dbReference type="ARBA" id="ARBA00022980"/>
    </source>
</evidence>
<dbReference type="Pfam" id="PF00886">
    <property type="entry name" value="Ribosomal_S16"/>
    <property type="match status" value="1"/>
</dbReference>
<keyword evidence="3" id="KW-0689">Ribosomal protein</keyword>
<dbReference type="GO" id="GO:0005743">
    <property type="term" value="C:mitochondrial inner membrane"/>
    <property type="evidence" value="ECO:0007669"/>
    <property type="project" value="UniProtKB-ARBA"/>
</dbReference>
<dbReference type="NCBIfam" id="TIGR00002">
    <property type="entry name" value="S16"/>
    <property type="match status" value="1"/>
</dbReference>
<evidence type="ECO:0000313" key="9">
    <source>
        <dbReference type="EMBL" id="CAD7251692.1"/>
    </source>
</evidence>
<comment type="subcellular location">
    <subcellularLocation>
        <location evidence="1">Mitochondrion</location>
    </subcellularLocation>
</comment>
<evidence type="ECO:0000256" key="8">
    <source>
        <dbReference type="SAM" id="MobiDB-lite"/>
    </source>
</evidence>
<evidence type="ECO:0000256" key="4">
    <source>
        <dbReference type="ARBA" id="ARBA00023128"/>
    </source>
</evidence>
<keyword evidence="10" id="KW-1185">Reference proteome</keyword>
<dbReference type="FunFam" id="3.30.1320.10:FF:000004">
    <property type="entry name" value="28S ribosomal protein S16, mitochondrial"/>
    <property type="match status" value="1"/>
</dbReference>
<accession>A0A7R9ACK5</accession>
<dbReference type="InterPro" id="IPR023803">
    <property type="entry name" value="Ribosomal_bS16_dom_sf"/>
</dbReference>
<dbReference type="InterPro" id="IPR000307">
    <property type="entry name" value="Ribosomal_bS16"/>
</dbReference>
<comment type="similarity">
    <text evidence="2">Belongs to the bacterial ribosomal protein bS16 family.</text>
</comment>
<dbReference type="AlphaFoldDB" id="A0A7R9ACK5"/>
<dbReference type="Gene3D" id="3.30.1320.10">
    <property type="match status" value="1"/>
</dbReference>
<dbReference type="EMBL" id="CAJPEV010003738">
    <property type="protein sequence ID" value="CAG0900442.1"/>
    <property type="molecule type" value="Genomic_DNA"/>
</dbReference>
<dbReference type="GO" id="GO:0003735">
    <property type="term" value="F:structural constituent of ribosome"/>
    <property type="evidence" value="ECO:0007669"/>
    <property type="project" value="InterPro"/>
</dbReference>
<feature type="region of interest" description="Disordered" evidence="8">
    <location>
        <begin position="108"/>
        <end position="128"/>
    </location>
</feature>
<dbReference type="PANTHER" id="PTHR12919:SF20">
    <property type="entry name" value="SMALL RIBOSOMAL SUBUNIT PROTEIN BS16M"/>
    <property type="match status" value="1"/>
</dbReference>
<evidence type="ECO:0000256" key="1">
    <source>
        <dbReference type="ARBA" id="ARBA00004173"/>
    </source>
</evidence>
<evidence type="ECO:0000256" key="2">
    <source>
        <dbReference type="ARBA" id="ARBA00006668"/>
    </source>
</evidence>
<dbReference type="GO" id="GO:0005763">
    <property type="term" value="C:mitochondrial small ribosomal subunit"/>
    <property type="evidence" value="ECO:0007669"/>
    <property type="project" value="TreeGrafter"/>
</dbReference>
<dbReference type="GO" id="GO:0032543">
    <property type="term" value="P:mitochondrial translation"/>
    <property type="evidence" value="ECO:0007669"/>
    <property type="project" value="TreeGrafter"/>
</dbReference>
<dbReference type="PANTHER" id="PTHR12919">
    <property type="entry name" value="30S RIBOSOMAL PROTEIN S16"/>
    <property type="match status" value="1"/>
</dbReference>
<keyword evidence="4" id="KW-0496">Mitochondrion</keyword>
<evidence type="ECO:0000256" key="6">
    <source>
        <dbReference type="ARBA" id="ARBA00035263"/>
    </source>
</evidence>
<evidence type="ECO:0000256" key="5">
    <source>
        <dbReference type="ARBA" id="ARBA00023274"/>
    </source>
</evidence>
<dbReference type="SUPFAM" id="SSF54565">
    <property type="entry name" value="Ribosomal protein S16"/>
    <property type="match status" value="1"/>
</dbReference>